<evidence type="ECO:0000256" key="2">
    <source>
        <dbReference type="SAM" id="MobiDB-lite"/>
    </source>
</evidence>
<dbReference type="EMBL" id="BAAAQW010000001">
    <property type="protein sequence ID" value="GAA2196169.1"/>
    <property type="molecule type" value="Genomic_DNA"/>
</dbReference>
<organism evidence="3 4">
    <name type="scientific">Sinomonas flava</name>
    <dbReference type="NCBI Taxonomy" id="496857"/>
    <lineage>
        <taxon>Bacteria</taxon>
        <taxon>Bacillati</taxon>
        <taxon>Actinomycetota</taxon>
        <taxon>Actinomycetes</taxon>
        <taxon>Micrococcales</taxon>
        <taxon>Micrococcaceae</taxon>
        <taxon>Sinomonas</taxon>
    </lineage>
</organism>
<sequence length="291" mass="31536">MARDRERSGGPVAGLYPISTGSAELVPDGDSSDGWLLKINGVQSSHVVLGDPLRLDFEYMRWIVALVEDRFDPGGRSRLRVLHQGGGGCSMPRYVAARYPDARQVVVELDAQLAEYVRQWFDLPRAPLLRIRVGEAREVTESLTPGTRDVVIRDVFAGPYTPHPLTTVEFTQASARLLDAGGIYLANIGSAPDQVTARIEAAAIAEVFPHVAIVADPAMLKGRRYGNIIIAGSADPVEGSAVLRRRLLGGAMPAHFWDDAQVRAWIGPTRARRDPAEPETASGEPGGRNRA</sequence>
<dbReference type="CDD" id="cd02440">
    <property type="entry name" value="AdoMet_MTases"/>
    <property type="match status" value="1"/>
</dbReference>
<evidence type="ECO:0000256" key="1">
    <source>
        <dbReference type="ARBA" id="ARBA00023115"/>
    </source>
</evidence>
<dbReference type="RefSeq" id="WP_344297292.1">
    <property type="nucleotide sequence ID" value="NZ_BAAAQW010000001.1"/>
</dbReference>
<feature type="region of interest" description="Disordered" evidence="2">
    <location>
        <begin position="269"/>
        <end position="291"/>
    </location>
</feature>
<dbReference type="PANTHER" id="PTHR43317">
    <property type="entry name" value="THERMOSPERMINE SYNTHASE ACAULIS5"/>
    <property type="match status" value="1"/>
</dbReference>
<dbReference type="InterPro" id="IPR029063">
    <property type="entry name" value="SAM-dependent_MTases_sf"/>
</dbReference>
<dbReference type="SUPFAM" id="SSF53335">
    <property type="entry name" value="S-adenosyl-L-methionine-dependent methyltransferases"/>
    <property type="match status" value="1"/>
</dbReference>
<dbReference type="Gene3D" id="3.40.50.150">
    <property type="entry name" value="Vaccinia Virus protein VP39"/>
    <property type="match status" value="1"/>
</dbReference>
<comment type="caution">
    <text evidence="3">The sequence shown here is derived from an EMBL/GenBank/DDBJ whole genome shotgun (WGS) entry which is preliminary data.</text>
</comment>
<name>A0ABP5N9I2_9MICC</name>
<reference evidence="4" key="1">
    <citation type="journal article" date="2019" name="Int. J. Syst. Evol. Microbiol.">
        <title>The Global Catalogue of Microorganisms (GCM) 10K type strain sequencing project: providing services to taxonomists for standard genome sequencing and annotation.</title>
        <authorList>
            <consortium name="The Broad Institute Genomics Platform"/>
            <consortium name="The Broad Institute Genome Sequencing Center for Infectious Disease"/>
            <person name="Wu L."/>
            <person name="Ma J."/>
        </authorList>
    </citation>
    <scope>NUCLEOTIDE SEQUENCE [LARGE SCALE GENOMIC DNA]</scope>
    <source>
        <strain evidence="4">JCM 16034</strain>
    </source>
</reference>
<evidence type="ECO:0000313" key="3">
    <source>
        <dbReference type="EMBL" id="GAA2196169.1"/>
    </source>
</evidence>
<dbReference type="PANTHER" id="PTHR43317:SF1">
    <property type="entry name" value="THERMOSPERMINE SYNTHASE ACAULIS5"/>
    <property type="match status" value="1"/>
</dbReference>
<gene>
    <name evidence="3" type="ORF">GCM10009849_00190</name>
</gene>
<protein>
    <submittedName>
        <fullName evidence="3">Spermidine synthase</fullName>
    </submittedName>
</protein>
<keyword evidence="4" id="KW-1185">Reference proteome</keyword>
<accession>A0ABP5N9I2</accession>
<proteinExistence type="predicted"/>
<dbReference type="NCBIfam" id="NF037959">
    <property type="entry name" value="MFS_SpdSyn"/>
    <property type="match status" value="1"/>
</dbReference>
<keyword evidence="1" id="KW-0620">Polyamine biosynthesis</keyword>
<evidence type="ECO:0000313" key="4">
    <source>
        <dbReference type="Proteomes" id="UP001500432"/>
    </source>
</evidence>
<dbReference type="Proteomes" id="UP001500432">
    <property type="component" value="Unassembled WGS sequence"/>
</dbReference>